<evidence type="ECO:0000313" key="3">
    <source>
        <dbReference type="Proteomes" id="UP000664417"/>
    </source>
</evidence>
<reference evidence="2" key="1">
    <citation type="submission" date="2021-03" db="EMBL/GenBank/DDBJ databases">
        <authorList>
            <person name="Wang G."/>
        </authorList>
    </citation>
    <scope>NUCLEOTIDE SEQUENCE</scope>
    <source>
        <strain evidence="2">KCTC 12899</strain>
    </source>
</reference>
<keyword evidence="3" id="KW-1185">Reference proteome</keyword>
<evidence type="ECO:0000313" key="2">
    <source>
        <dbReference type="EMBL" id="MBO1320009.1"/>
    </source>
</evidence>
<sequence>MEGILDQIIKGELPEQATLAVVRGVFPLEIEDQLAALFHICEADEAMLEEARGTVAGYSEDVLKPFFQNRDQRGELLDFYLRRFLFPRSVTEVLLLNPAMPAVALAEVAPELEENVLDLVVNNQVKIQEHPPLVDALRRNPSLSVIHTQKLEEYERLLLKELVSTDEELAGKSAKEIEEEAIAEAKRFVEVFGKEKESVKSKVKKNAAEAKEKESKDQGNKEEAPRSESLKDIAGDAAKQKRPVLELIQEMSIPQKIQAAIKGDREYRGALIRDSNKLVCCAVIKSPRVTESEVEFYSNLRNVQTDVLRLIAQNREWIKNYKIVLNLVKNPRTPLAFSMKLMPRLNKADMRFLVRDKNVPEALRTLARRSIRTGK</sequence>
<proteinExistence type="predicted"/>
<protein>
    <submittedName>
        <fullName evidence="2">Uncharacterized protein</fullName>
    </submittedName>
</protein>
<name>A0A8J7U4P6_9BACT</name>
<evidence type="ECO:0000256" key="1">
    <source>
        <dbReference type="SAM" id="MobiDB-lite"/>
    </source>
</evidence>
<organism evidence="2 3">
    <name type="scientific">Acanthopleuribacter pedis</name>
    <dbReference type="NCBI Taxonomy" id="442870"/>
    <lineage>
        <taxon>Bacteria</taxon>
        <taxon>Pseudomonadati</taxon>
        <taxon>Acidobacteriota</taxon>
        <taxon>Holophagae</taxon>
        <taxon>Acanthopleuribacterales</taxon>
        <taxon>Acanthopleuribacteraceae</taxon>
        <taxon>Acanthopleuribacter</taxon>
    </lineage>
</organism>
<accession>A0A8J7U4P6</accession>
<gene>
    <name evidence="2" type="ORF">J3U88_16160</name>
</gene>
<feature type="compositionally biased region" description="Basic and acidic residues" evidence="1">
    <location>
        <begin position="202"/>
        <end position="234"/>
    </location>
</feature>
<dbReference type="AlphaFoldDB" id="A0A8J7U4P6"/>
<dbReference type="EMBL" id="JAFREP010000015">
    <property type="protein sequence ID" value="MBO1320009.1"/>
    <property type="molecule type" value="Genomic_DNA"/>
</dbReference>
<dbReference type="RefSeq" id="WP_207859963.1">
    <property type="nucleotide sequence ID" value="NZ_JAFREP010000015.1"/>
</dbReference>
<comment type="caution">
    <text evidence="2">The sequence shown here is derived from an EMBL/GenBank/DDBJ whole genome shotgun (WGS) entry which is preliminary data.</text>
</comment>
<feature type="region of interest" description="Disordered" evidence="1">
    <location>
        <begin position="202"/>
        <end position="235"/>
    </location>
</feature>
<dbReference type="Proteomes" id="UP000664417">
    <property type="component" value="Unassembled WGS sequence"/>
</dbReference>